<name>A0AAD9U481_9ROSI</name>
<evidence type="ECO:0000313" key="1">
    <source>
        <dbReference type="EMBL" id="KAK2647572.1"/>
    </source>
</evidence>
<dbReference type="Proteomes" id="UP001280121">
    <property type="component" value="Unassembled WGS sequence"/>
</dbReference>
<dbReference type="EMBL" id="JANJYI010000005">
    <property type="protein sequence ID" value="KAK2647572.1"/>
    <property type="molecule type" value="Genomic_DNA"/>
</dbReference>
<organism evidence="1 2">
    <name type="scientific">Dipteronia dyeriana</name>
    <dbReference type="NCBI Taxonomy" id="168575"/>
    <lineage>
        <taxon>Eukaryota</taxon>
        <taxon>Viridiplantae</taxon>
        <taxon>Streptophyta</taxon>
        <taxon>Embryophyta</taxon>
        <taxon>Tracheophyta</taxon>
        <taxon>Spermatophyta</taxon>
        <taxon>Magnoliopsida</taxon>
        <taxon>eudicotyledons</taxon>
        <taxon>Gunneridae</taxon>
        <taxon>Pentapetalae</taxon>
        <taxon>rosids</taxon>
        <taxon>malvids</taxon>
        <taxon>Sapindales</taxon>
        <taxon>Sapindaceae</taxon>
        <taxon>Hippocastanoideae</taxon>
        <taxon>Acereae</taxon>
        <taxon>Dipteronia</taxon>
    </lineage>
</organism>
<protein>
    <submittedName>
        <fullName evidence="1">Uncharacterized protein</fullName>
    </submittedName>
</protein>
<comment type="caution">
    <text evidence="1">The sequence shown here is derived from an EMBL/GenBank/DDBJ whole genome shotgun (WGS) entry which is preliminary data.</text>
</comment>
<evidence type="ECO:0000313" key="2">
    <source>
        <dbReference type="Proteomes" id="UP001280121"/>
    </source>
</evidence>
<gene>
    <name evidence="1" type="ORF">Ddye_015061</name>
</gene>
<reference evidence="1" key="1">
    <citation type="journal article" date="2023" name="Plant J.">
        <title>Genome sequences and population genomics provide insights into the demographic history, inbreeding, and mutation load of two 'living fossil' tree species of Dipteronia.</title>
        <authorList>
            <person name="Feng Y."/>
            <person name="Comes H.P."/>
            <person name="Chen J."/>
            <person name="Zhu S."/>
            <person name="Lu R."/>
            <person name="Zhang X."/>
            <person name="Li P."/>
            <person name="Qiu J."/>
            <person name="Olsen K.M."/>
            <person name="Qiu Y."/>
        </authorList>
    </citation>
    <scope>NUCLEOTIDE SEQUENCE</scope>
    <source>
        <strain evidence="1">KIB01</strain>
    </source>
</reference>
<sequence length="103" mass="12243">MVFSSLSTYMNVIIVHSVAMQSQWYLRQIRDEFMSIAPTKTHTHARDPCFRFAYNDTFAARRIASRYMPEEVVQLSSRKLYPTRDYFEEWVSIIADFVMKTES</sequence>
<accession>A0AAD9U481</accession>
<proteinExistence type="predicted"/>
<dbReference type="AlphaFoldDB" id="A0AAD9U481"/>
<keyword evidence="2" id="KW-1185">Reference proteome</keyword>